<comment type="similarity">
    <text evidence="2">Belongs to the gamma-BBH/TMLD family.</text>
</comment>
<comment type="caution">
    <text evidence="8">The sequence shown here is derived from an EMBL/GenBank/DDBJ whole genome shotgun (WGS) entry which is preliminary data.</text>
</comment>
<feature type="domain" description="Gamma-butyrobetaine hydroxylase-like N-terminal" evidence="7">
    <location>
        <begin position="63"/>
        <end position="105"/>
    </location>
</feature>
<dbReference type="Pfam" id="PF06155">
    <property type="entry name" value="GBBH-like_N"/>
    <property type="match status" value="1"/>
</dbReference>
<gene>
    <name evidence="8" type="primary">Bbox1_4</name>
    <name evidence="8" type="ORF">E2C01_047515</name>
</gene>
<evidence type="ECO:0000313" key="8">
    <source>
        <dbReference type="EMBL" id="MPC53614.1"/>
    </source>
</evidence>
<keyword evidence="9" id="KW-1185">Reference proteome</keyword>
<evidence type="ECO:0000256" key="2">
    <source>
        <dbReference type="ARBA" id="ARBA00008654"/>
    </source>
</evidence>
<name>A0A5B7GAQ4_PORTR</name>
<dbReference type="AlphaFoldDB" id="A0A5B7GAQ4"/>
<keyword evidence="4 8" id="KW-0223">Dioxygenase</keyword>
<accession>A0A5B7GAQ4</accession>
<protein>
    <submittedName>
        <fullName evidence="8">Gamma-butyrobetaine dioxygenase</fullName>
    </submittedName>
</protein>
<keyword evidence="5" id="KW-0560">Oxidoreductase</keyword>
<dbReference type="GO" id="GO:0051213">
    <property type="term" value="F:dioxygenase activity"/>
    <property type="evidence" value="ECO:0007669"/>
    <property type="project" value="UniProtKB-KW"/>
</dbReference>
<dbReference type="Gene3D" id="3.30.2020.30">
    <property type="match status" value="1"/>
</dbReference>
<organism evidence="8 9">
    <name type="scientific">Portunus trituberculatus</name>
    <name type="common">Swimming crab</name>
    <name type="synonym">Neptunus trituberculatus</name>
    <dbReference type="NCBI Taxonomy" id="210409"/>
    <lineage>
        <taxon>Eukaryota</taxon>
        <taxon>Metazoa</taxon>
        <taxon>Ecdysozoa</taxon>
        <taxon>Arthropoda</taxon>
        <taxon>Crustacea</taxon>
        <taxon>Multicrustacea</taxon>
        <taxon>Malacostraca</taxon>
        <taxon>Eumalacostraca</taxon>
        <taxon>Eucarida</taxon>
        <taxon>Decapoda</taxon>
        <taxon>Pleocyemata</taxon>
        <taxon>Brachyura</taxon>
        <taxon>Eubrachyura</taxon>
        <taxon>Portunoidea</taxon>
        <taxon>Portunidae</taxon>
        <taxon>Portuninae</taxon>
        <taxon>Portunus</taxon>
    </lineage>
</organism>
<dbReference type="OrthoDB" id="406634at2759"/>
<dbReference type="GO" id="GO:0046872">
    <property type="term" value="F:metal ion binding"/>
    <property type="evidence" value="ECO:0007669"/>
    <property type="project" value="UniProtKB-KW"/>
</dbReference>
<evidence type="ECO:0000259" key="7">
    <source>
        <dbReference type="Pfam" id="PF06155"/>
    </source>
</evidence>
<dbReference type="Proteomes" id="UP000324222">
    <property type="component" value="Unassembled WGS sequence"/>
</dbReference>
<dbReference type="FunFam" id="3.30.2020.30:FF:000002">
    <property type="entry name" value="Putative gamma-butyrobetaine dioxygenase"/>
    <property type="match status" value="1"/>
</dbReference>
<reference evidence="8 9" key="1">
    <citation type="submission" date="2019-05" db="EMBL/GenBank/DDBJ databases">
        <title>Another draft genome of Portunus trituberculatus and its Hox gene families provides insights of decapod evolution.</title>
        <authorList>
            <person name="Jeong J.-H."/>
            <person name="Song I."/>
            <person name="Kim S."/>
            <person name="Choi T."/>
            <person name="Kim D."/>
            <person name="Ryu S."/>
            <person name="Kim W."/>
        </authorList>
    </citation>
    <scope>NUCLEOTIDE SEQUENCE [LARGE SCALE GENOMIC DNA]</scope>
    <source>
        <tissue evidence="8">Muscle</tissue>
    </source>
</reference>
<sequence>MLAAPRLNCAIRAWSAAIGTGFRRSTALLPPISSTTWQKVVTVSGCSYSHSTVGATISAVDFQPDEKILKVRWASGDVDSYPYLWLRDNCQCTKCFHPMSQSRRVMLKDLSLSLNCKDIKLPNS</sequence>
<evidence type="ECO:0000256" key="5">
    <source>
        <dbReference type="ARBA" id="ARBA00023002"/>
    </source>
</evidence>
<evidence type="ECO:0000256" key="4">
    <source>
        <dbReference type="ARBA" id="ARBA00022964"/>
    </source>
</evidence>
<comment type="cofactor">
    <cofactor evidence="1">
        <name>Fe(2+)</name>
        <dbReference type="ChEBI" id="CHEBI:29033"/>
    </cofactor>
</comment>
<proteinExistence type="inferred from homology"/>
<evidence type="ECO:0000256" key="6">
    <source>
        <dbReference type="ARBA" id="ARBA00023004"/>
    </source>
</evidence>
<dbReference type="InterPro" id="IPR010376">
    <property type="entry name" value="GBBH-like_N"/>
</dbReference>
<evidence type="ECO:0000256" key="1">
    <source>
        <dbReference type="ARBA" id="ARBA00001954"/>
    </source>
</evidence>
<dbReference type="InterPro" id="IPR038492">
    <property type="entry name" value="GBBH-like_N_sf"/>
</dbReference>
<keyword evidence="6" id="KW-0408">Iron</keyword>
<dbReference type="EMBL" id="VSRR010011765">
    <property type="protein sequence ID" value="MPC53614.1"/>
    <property type="molecule type" value="Genomic_DNA"/>
</dbReference>
<keyword evidence="3" id="KW-0479">Metal-binding</keyword>
<evidence type="ECO:0000313" key="9">
    <source>
        <dbReference type="Proteomes" id="UP000324222"/>
    </source>
</evidence>
<evidence type="ECO:0000256" key="3">
    <source>
        <dbReference type="ARBA" id="ARBA00022723"/>
    </source>
</evidence>